<dbReference type="InterPro" id="IPR012223">
    <property type="entry name" value="TEII"/>
</dbReference>
<evidence type="ECO:0000313" key="4">
    <source>
        <dbReference type="Proteomes" id="UP000632289"/>
    </source>
</evidence>
<protein>
    <submittedName>
        <fullName evidence="3">Thioesterase</fullName>
    </submittedName>
</protein>
<dbReference type="SUPFAM" id="SSF53474">
    <property type="entry name" value="alpha/beta-Hydrolases"/>
    <property type="match status" value="1"/>
</dbReference>
<comment type="similarity">
    <text evidence="1">Belongs to the thioesterase family.</text>
</comment>
<feature type="domain" description="Thioesterase" evidence="2">
    <location>
        <begin position="10"/>
        <end position="229"/>
    </location>
</feature>
<sequence length="246" mass="25604">MGEPGPGPVPLYCVPHAGAGTSAFARWSASLGRGVEPRPVLLPGRDRRRREPRVTGARALFADLLRHNGPPPQGPYVLYGHSLGGLVAYSVARALHRAGRPGPALVAVGACPPPDAAVALTDAADLPDEELLAVLTGLGAVPPEAPAGGIWRRSALGVLRDDLRLATALRAGADGPLDVPLLAVSGDGDALAGPEVMAGWRRWTTGRYAERTVTGDHFFVRDAALPRLLGRACRVVLRSSAVEGSR</sequence>
<dbReference type="AlphaFoldDB" id="A0A927F100"/>
<organism evidence="3 4">
    <name type="scientific">Streptomyces chumphonensis</name>
    <dbReference type="NCBI Taxonomy" id="1214925"/>
    <lineage>
        <taxon>Bacteria</taxon>
        <taxon>Bacillati</taxon>
        <taxon>Actinomycetota</taxon>
        <taxon>Actinomycetes</taxon>
        <taxon>Kitasatosporales</taxon>
        <taxon>Streptomycetaceae</taxon>
        <taxon>Streptomyces</taxon>
    </lineage>
</organism>
<dbReference type="PANTHER" id="PTHR11487:SF0">
    <property type="entry name" value="S-ACYL FATTY ACID SYNTHASE THIOESTERASE, MEDIUM CHAIN"/>
    <property type="match status" value="1"/>
</dbReference>
<dbReference type="InterPro" id="IPR029058">
    <property type="entry name" value="AB_hydrolase_fold"/>
</dbReference>
<proteinExistence type="inferred from homology"/>
<dbReference type="Gene3D" id="3.40.50.1820">
    <property type="entry name" value="alpha/beta hydrolase"/>
    <property type="match status" value="1"/>
</dbReference>
<evidence type="ECO:0000313" key="3">
    <source>
        <dbReference type="EMBL" id="MBD3933438.1"/>
    </source>
</evidence>
<dbReference type="EMBL" id="JACXYU010000009">
    <property type="protein sequence ID" value="MBD3933438.1"/>
    <property type="molecule type" value="Genomic_DNA"/>
</dbReference>
<gene>
    <name evidence="3" type="ORF">IF129_18000</name>
</gene>
<dbReference type="PANTHER" id="PTHR11487">
    <property type="entry name" value="THIOESTERASE"/>
    <property type="match status" value="1"/>
</dbReference>
<name>A0A927F100_9ACTN</name>
<accession>A0A927F100</accession>
<evidence type="ECO:0000259" key="2">
    <source>
        <dbReference type="Pfam" id="PF00975"/>
    </source>
</evidence>
<dbReference type="GO" id="GO:0008610">
    <property type="term" value="P:lipid biosynthetic process"/>
    <property type="evidence" value="ECO:0007669"/>
    <property type="project" value="TreeGrafter"/>
</dbReference>
<dbReference type="Pfam" id="PF00975">
    <property type="entry name" value="Thioesterase"/>
    <property type="match status" value="1"/>
</dbReference>
<reference evidence="3" key="1">
    <citation type="submission" date="2020-09" db="EMBL/GenBank/DDBJ databases">
        <title>Secondary metabolite and genome analysis of marine Streptomyces chumphonensis KK1-2T.</title>
        <authorList>
            <person name="Phongsopitanun W."/>
            <person name="Kanchanasin P."/>
            <person name="Pittayakhajonwut P."/>
            <person name="Suwanborirux K."/>
            <person name="Tanasupawat S."/>
        </authorList>
    </citation>
    <scope>NUCLEOTIDE SEQUENCE</scope>
    <source>
        <strain evidence="3">KK1-2</strain>
    </source>
</reference>
<dbReference type="InterPro" id="IPR001031">
    <property type="entry name" value="Thioesterase"/>
</dbReference>
<dbReference type="Proteomes" id="UP000632289">
    <property type="component" value="Unassembled WGS sequence"/>
</dbReference>
<keyword evidence="4" id="KW-1185">Reference proteome</keyword>
<dbReference type="RefSeq" id="WP_191210717.1">
    <property type="nucleotide sequence ID" value="NZ_BAABKL010000050.1"/>
</dbReference>
<evidence type="ECO:0000256" key="1">
    <source>
        <dbReference type="ARBA" id="ARBA00007169"/>
    </source>
</evidence>
<comment type="caution">
    <text evidence="3">The sequence shown here is derived from an EMBL/GenBank/DDBJ whole genome shotgun (WGS) entry which is preliminary data.</text>
</comment>